<proteinExistence type="predicted"/>
<dbReference type="Proteomes" id="UP000463857">
    <property type="component" value="Chromosome"/>
</dbReference>
<dbReference type="EMBL" id="CP047156">
    <property type="protein sequence ID" value="QHB99713.1"/>
    <property type="molecule type" value="Genomic_DNA"/>
</dbReference>
<sequence length="195" mass="21869">MTTIYVSDDMDDEFYGDLHERVLRFMGSFAKAQLMMDGALQQILASKLPQLGQTLSDMFLTRIRDDQRLSCFLALARETGFEFEVAAFKTVYDRAKQTRDLIGHSYGVLGPVYGPQGREVVVVNSQPERKRIHVPDPLLPATFDRLTVDCEWIESNALRLLFEAGVTDFVSWNGAEFVPAEPPVPTARPVGGEPL</sequence>
<protein>
    <submittedName>
        <fullName evidence="1">Uncharacterized protein</fullName>
    </submittedName>
</protein>
<dbReference type="InParanoid" id="A0A7L4YLK8"/>
<dbReference type="AlphaFoldDB" id="A0A7L4YLK8"/>
<reference evidence="1 2" key="1">
    <citation type="journal article" date="2018" name="Int. J. Syst. Evol. Microbiol.">
        <title>Epidermidibacterium keratini gen. nov., sp. nov., a member of the family Sporichthyaceae, isolated from keratin epidermis.</title>
        <authorList>
            <person name="Lee D.G."/>
            <person name="Trujillo M.E."/>
            <person name="Kang S."/>
            <person name="Nam J.J."/>
            <person name="Kim Y.J."/>
        </authorList>
    </citation>
    <scope>NUCLEOTIDE SEQUENCE [LARGE SCALE GENOMIC DNA]</scope>
    <source>
        <strain evidence="1 2">EPI-7</strain>
    </source>
</reference>
<evidence type="ECO:0000313" key="1">
    <source>
        <dbReference type="EMBL" id="QHB99713.1"/>
    </source>
</evidence>
<dbReference type="RefSeq" id="WP_159543546.1">
    <property type="nucleotide sequence ID" value="NZ_CP047156.1"/>
</dbReference>
<name>A0A7L4YLK8_9ACTN</name>
<accession>A0A7L4YLK8</accession>
<gene>
    <name evidence="1" type="ORF">EK0264_05045</name>
</gene>
<evidence type="ECO:0000313" key="2">
    <source>
        <dbReference type="Proteomes" id="UP000463857"/>
    </source>
</evidence>
<dbReference type="KEGG" id="eke:EK0264_05045"/>
<organism evidence="1 2">
    <name type="scientific">Epidermidibacterium keratini</name>
    <dbReference type="NCBI Taxonomy" id="1891644"/>
    <lineage>
        <taxon>Bacteria</taxon>
        <taxon>Bacillati</taxon>
        <taxon>Actinomycetota</taxon>
        <taxon>Actinomycetes</taxon>
        <taxon>Sporichthyales</taxon>
        <taxon>Sporichthyaceae</taxon>
        <taxon>Epidermidibacterium</taxon>
    </lineage>
</organism>
<keyword evidence="2" id="KW-1185">Reference proteome</keyword>